<keyword evidence="1" id="KW-0472">Membrane</keyword>
<dbReference type="AlphaFoldDB" id="A0A8E6EUI1"/>
<dbReference type="PANTHER" id="PTHR30093">
    <property type="entry name" value="GENERAL SECRETION PATHWAY PROTEIN G"/>
    <property type="match status" value="1"/>
</dbReference>
<dbReference type="PROSITE" id="PS00409">
    <property type="entry name" value="PROKAR_NTER_METHYL"/>
    <property type="match status" value="1"/>
</dbReference>
<proteinExistence type="predicted"/>
<dbReference type="Gene3D" id="3.30.700.10">
    <property type="entry name" value="Glycoprotein, Type 4 Pilin"/>
    <property type="match status" value="1"/>
</dbReference>
<sequence>MKRYRKNCSGFTLVEVLVAIAVIAVLMGLLLSAVQKVREAATRLQCQNNLKQLGLASQNYHSSHGVLPMGITPIIARDSFRYSTWLTHLLPFIEQDPLWNETIHAYGVQPRNPFSDAHVGMRTVVKLFTCPSDSRLVRPHATHGQVYAALTSYQGVSGTAYLHADGVYYNDSLTKLTDITDGTSNTLAFGERPPSADFYYGWWYASGLYGKQGGTAVLGVRELRAPNYLFTPGCQEGPYSFSPGNISNQCDLFHFWSLHDGGANFAFSDGAVRFMRYAADSVMPALATRAGGDVVASLN</sequence>
<feature type="transmembrane region" description="Helical" evidence="1">
    <location>
        <begin position="12"/>
        <end position="34"/>
    </location>
</feature>
<evidence type="ECO:0000313" key="4">
    <source>
        <dbReference type="Proteomes" id="UP000676194"/>
    </source>
</evidence>
<reference evidence="3" key="1">
    <citation type="submission" date="2021-05" db="EMBL/GenBank/DDBJ databases">
        <title>Complete genome sequence of the cellulolytic planctomycete Telmatocola sphagniphila SP2T and characterization of the first cellulase from planctomycetes.</title>
        <authorList>
            <person name="Rakitin A.L."/>
            <person name="Beletsky A.V."/>
            <person name="Naumoff D.G."/>
            <person name="Kulichevskaya I.S."/>
            <person name="Mardanov A.V."/>
            <person name="Ravin N.V."/>
            <person name="Dedysh S.N."/>
        </authorList>
    </citation>
    <scope>NUCLEOTIDE SEQUENCE</scope>
    <source>
        <strain evidence="3">SP2T</strain>
    </source>
</reference>
<evidence type="ECO:0000313" key="3">
    <source>
        <dbReference type="EMBL" id="QVL31435.1"/>
    </source>
</evidence>
<organism evidence="3 4">
    <name type="scientific">Telmatocola sphagniphila</name>
    <dbReference type="NCBI Taxonomy" id="1123043"/>
    <lineage>
        <taxon>Bacteria</taxon>
        <taxon>Pseudomonadati</taxon>
        <taxon>Planctomycetota</taxon>
        <taxon>Planctomycetia</taxon>
        <taxon>Gemmatales</taxon>
        <taxon>Gemmataceae</taxon>
    </lineage>
</organism>
<dbReference type="InterPro" id="IPR012902">
    <property type="entry name" value="N_methyl_site"/>
</dbReference>
<dbReference type="InterPro" id="IPR011453">
    <property type="entry name" value="DUF1559"/>
</dbReference>
<dbReference type="Pfam" id="PF07963">
    <property type="entry name" value="N_methyl"/>
    <property type="match status" value="1"/>
</dbReference>
<dbReference type="PANTHER" id="PTHR30093:SF2">
    <property type="entry name" value="TYPE II SECRETION SYSTEM PROTEIN H"/>
    <property type="match status" value="1"/>
</dbReference>
<keyword evidence="1" id="KW-1133">Transmembrane helix</keyword>
<protein>
    <submittedName>
        <fullName evidence="3">DUF1559 domain-containing protein</fullName>
    </submittedName>
</protein>
<dbReference type="EMBL" id="CP074694">
    <property type="protein sequence ID" value="QVL31435.1"/>
    <property type="molecule type" value="Genomic_DNA"/>
</dbReference>
<feature type="domain" description="DUF1559" evidence="2">
    <location>
        <begin position="35"/>
        <end position="280"/>
    </location>
</feature>
<name>A0A8E6EUI1_9BACT</name>
<dbReference type="NCBIfam" id="TIGR02532">
    <property type="entry name" value="IV_pilin_GFxxxE"/>
    <property type="match status" value="1"/>
</dbReference>
<dbReference type="InterPro" id="IPR027558">
    <property type="entry name" value="Pre_pil_HX9DG_C"/>
</dbReference>
<gene>
    <name evidence="3" type="ORF">KIH39_21700</name>
</gene>
<dbReference type="InterPro" id="IPR045584">
    <property type="entry name" value="Pilin-like"/>
</dbReference>
<accession>A0A8E6EUI1</accession>
<dbReference type="RefSeq" id="WP_213495316.1">
    <property type="nucleotide sequence ID" value="NZ_CP074694.1"/>
</dbReference>
<dbReference type="Pfam" id="PF07596">
    <property type="entry name" value="SBP_bac_10"/>
    <property type="match status" value="1"/>
</dbReference>
<evidence type="ECO:0000259" key="2">
    <source>
        <dbReference type="Pfam" id="PF07596"/>
    </source>
</evidence>
<dbReference type="Proteomes" id="UP000676194">
    <property type="component" value="Chromosome"/>
</dbReference>
<keyword evidence="4" id="KW-1185">Reference proteome</keyword>
<dbReference type="NCBIfam" id="TIGR04294">
    <property type="entry name" value="pre_pil_HX9DG"/>
    <property type="match status" value="1"/>
</dbReference>
<evidence type="ECO:0000256" key="1">
    <source>
        <dbReference type="SAM" id="Phobius"/>
    </source>
</evidence>
<dbReference type="KEGG" id="tsph:KIH39_21700"/>
<keyword evidence="1" id="KW-0812">Transmembrane</keyword>
<dbReference type="SUPFAM" id="SSF54523">
    <property type="entry name" value="Pili subunits"/>
    <property type="match status" value="1"/>
</dbReference>